<dbReference type="EMBL" id="HBIJ01007327">
    <property type="protein sequence ID" value="CAE0364417.1"/>
    <property type="molecule type" value="Transcribed_RNA"/>
</dbReference>
<evidence type="ECO:0000256" key="2">
    <source>
        <dbReference type="SAM" id="MobiDB-lite"/>
    </source>
</evidence>
<feature type="region of interest" description="Disordered" evidence="2">
    <location>
        <begin position="1"/>
        <end position="67"/>
    </location>
</feature>
<keyword evidence="1" id="KW-0175">Coiled coil</keyword>
<feature type="compositionally biased region" description="Acidic residues" evidence="2">
    <location>
        <begin position="30"/>
        <end position="61"/>
    </location>
</feature>
<evidence type="ECO:0000313" key="3">
    <source>
        <dbReference type="EMBL" id="CAE0364417.1"/>
    </source>
</evidence>
<protein>
    <submittedName>
        <fullName evidence="3">Uncharacterized protein</fullName>
    </submittedName>
</protein>
<sequence>MSGEQHCDDIYDNDTNEGRLLNSFRRIDQEYDENEGDSVEETDDDDDDDDDNAMVDDEAQRDDDNYTASMLGRLGRLVQSASRKGHHEANPPGTKYVLLGVIELHLKPAQKVKGNQKEIGEGRTLHFISRVRPRGQRRTQLQVDLMIGKRYRLSGGEIALCAFIGSFKVQHGHRYFSVFYLLNNDHTVVVVPFQDVIMPVVVSDADDAADDASLATKLAFEFVRKLPGSFIPKYFKPVVMQQERRRKANNQKRTSAMECDQDDELVNELRSMVQFLQDQLSEKERQLSEERRRSSMMMAMNGGGPAYGNRFGNMGDGFYGGYQCNYNQTYNHGGSAHSGRYYARDHRFYPNEEDDLENYSGHRTPRHQEYSQCQVIHGNDTHYHNHYHIHGSRPPQLAFREMGYKHKQRQLLHSNNKKTRFHHN</sequence>
<proteinExistence type="predicted"/>
<gene>
    <name evidence="3" type="ORF">ALAG00032_LOCUS5158</name>
</gene>
<name>A0A7S3NKW9_9STRA</name>
<evidence type="ECO:0000256" key="1">
    <source>
        <dbReference type="SAM" id="Coils"/>
    </source>
</evidence>
<dbReference type="AlphaFoldDB" id="A0A7S3NKW9"/>
<reference evidence="3" key="1">
    <citation type="submission" date="2021-01" db="EMBL/GenBank/DDBJ databases">
        <authorList>
            <person name="Corre E."/>
            <person name="Pelletier E."/>
            <person name="Niang G."/>
            <person name="Scheremetjew M."/>
            <person name="Finn R."/>
            <person name="Kale V."/>
            <person name="Holt S."/>
            <person name="Cochrane G."/>
            <person name="Meng A."/>
            <person name="Brown T."/>
            <person name="Cohen L."/>
        </authorList>
    </citation>
    <scope>NUCLEOTIDE SEQUENCE</scope>
    <source>
        <strain evidence="3">CCMP1510</strain>
    </source>
</reference>
<feature type="coiled-coil region" evidence="1">
    <location>
        <begin position="266"/>
        <end position="293"/>
    </location>
</feature>
<organism evidence="3">
    <name type="scientific">Aureoumbra lagunensis</name>
    <dbReference type="NCBI Taxonomy" id="44058"/>
    <lineage>
        <taxon>Eukaryota</taxon>
        <taxon>Sar</taxon>
        <taxon>Stramenopiles</taxon>
        <taxon>Ochrophyta</taxon>
        <taxon>Pelagophyceae</taxon>
        <taxon>Pelagomonadales</taxon>
        <taxon>Aureoumbra</taxon>
    </lineage>
</organism>
<accession>A0A7S3NKW9</accession>